<dbReference type="EMBL" id="SMAG01000002">
    <property type="protein sequence ID" value="TCS95932.1"/>
    <property type="molecule type" value="Genomic_DNA"/>
</dbReference>
<proteinExistence type="predicted"/>
<dbReference type="OrthoDB" id="2381339at2"/>
<protein>
    <recommendedName>
        <fullName evidence="3">YgiT-type zinc finger domain-containing protein</fullName>
    </recommendedName>
</protein>
<dbReference type="RefSeq" id="WP_131923893.1">
    <property type="nucleotide sequence ID" value="NZ_SMAG01000002.1"/>
</dbReference>
<accession>A0A4R3L8M4</accession>
<reference evidence="1 2" key="1">
    <citation type="submission" date="2019-03" db="EMBL/GenBank/DDBJ databases">
        <title>Genomic Encyclopedia of Type Strains, Phase IV (KMG-IV): sequencing the most valuable type-strain genomes for metagenomic binning, comparative biology and taxonomic classification.</title>
        <authorList>
            <person name="Goeker M."/>
        </authorList>
    </citation>
    <scope>NUCLEOTIDE SEQUENCE [LARGE SCALE GENOMIC DNA]</scope>
    <source>
        <strain evidence="1 2">DSM 45707</strain>
    </source>
</reference>
<evidence type="ECO:0000313" key="1">
    <source>
        <dbReference type="EMBL" id="TCS95932.1"/>
    </source>
</evidence>
<sequence>MSFCCGASMIGLIGSIRNSSVMVHQVPLLCCPVCQRIEIHPEIKEEFELVVEYALEDHVKEITLRETITPEMIEEWRENCVSFAGDEDFELILREQIDHSLDLLSVAKSLSEDDWKEELMKRLSTLTYRLQHLEQQKEKKW</sequence>
<organism evidence="1 2">
    <name type="scientific">Hazenella coriacea</name>
    <dbReference type="NCBI Taxonomy" id="1179467"/>
    <lineage>
        <taxon>Bacteria</taxon>
        <taxon>Bacillati</taxon>
        <taxon>Bacillota</taxon>
        <taxon>Bacilli</taxon>
        <taxon>Bacillales</taxon>
        <taxon>Thermoactinomycetaceae</taxon>
        <taxon>Hazenella</taxon>
    </lineage>
</organism>
<name>A0A4R3L8M4_9BACL</name>
<evidence type="ECO:0000313" key="2">
    <source>
        <dbReference type="Proteomes" id="UP000294937"/>
    </source>
</evidence>
<gene>
    <name evidence="1" type="ORF">EDD58_102516</name>
</gene>
<dbReference type="AlphaFoldDB" id="A0A4R3L8M4"/>
<comment type="caution">
    <text evidence="1">The sequence shown here is derived from an EMBL/GenBank/DDBJ whole genome shotgun (WGS) entry which is preliminary data.</text>
</comment>
<evidence type="ECO:0008006" key="3">
    <source>
        <dbReference type="Google" id="ProtNLM"/>
    </source>
</evidence>
<dbReference type="Proteomes" id="UP000294937">
    <property type="component" value="Unassembled WGS sequence"/>
</dbReference>
<keyword evidence="2" id="KW-1185">Reference proteome</keyword>